<keyword evidence="2" id="KW-1185">Reference proteome</keyword>
<comment type="caution">
    <text evidence="1">The sequence shown here is derived from an EMBL/GenBank/DDBJ whole genome shotgun (WGS) entry which is preliminary data.</text>
</comment>
<proteinExistence type="predicted"/>
<dbReference type="Proteomes" id="UP001162483">
    <property type="component" value="Unassembled WGS sequence"/>
</dbReference>
<protein>
    <submittedName>
        <fullName evidence="1">Uncharacterized protein</fullName>
    </submittedName>
</protein>
<accession>A0ABN9AKT4</accession>
<feature type="non-terminal residue" evidence="1">
    <location>
        <position position="1"/>
    </location>
</feature>
<organism evidence="1 2">
    <name type="scientific">Staurois parvus</name>
    <dbReference type="NCBI Taxonomy" id="386267"/>
    <lineage>
        <taxon>Eukaryota</taxon>
        <taxon>Metazoa</taxon>
        <taxon>Chordata</taxon>
        <taxon>Craniata</taxon>
        <taxon>Vertebrata</taxon>
        <taxon>Euteleostomi</taxon>
        <taxon>Amphibia</taxon>
        <taxon>Batrachia</taxon>
        <taxon>Anura</taxon>
        <taxon>Neobatrachia</taxon>
        <taxon>Ranoidea</taxon>
        <taxon>Ranidae</taxon>
        <taxon>Staurois</taxon>
    </lineage>
</organism>
<sequence length="62" mass="6551">SATYLCPAVAAQQCHQSVPRGCASQCPAVLPVSANYQCYQYPSPVPPIRDTSLVLPISAAYP</sequence>
<evidence type="ECO:0000313" key="2">
    <source>
        <dbReference type="Proteomes" id="UP001162483"/>
    </source>
</evidence>
<reference evidence="1" key="1">
    <citation type="submission" date="2023-05" db="EMBL/GenBank/DDBJ databases">
        <authorList>
            <person name="Stuckert A."/>
        </authorList>
    </citation>
    <scope>NUCLEOTIDE SEQUENCE</scope>
</reference>
<dbReference type="EMBL" id="CATNWA010000265">
    <property type="protein sequence ID" value="CAI9535430.1"/>
    <property type="molecule type" value="Genomic_DNA"/>
</dbReference>
<evidence type="ECO:0000313" key="1">
    <source>
        <dbReference type="EMBL" id="CAI9535430.1"/>
    </source>
</evidence>
<name>A0ABN9AKT4_9NEOB</name>
<gene>
    <name evidence="1" type="ORF">SPARVUS_LOCUS863265</name>
</gene>